<dbReference type="OrthoDB" id="4761241at2"/>
<reference evidence="3 4" key="1">
    <citation type="submission" date="2017-10" db="EMBL/GenBank/DDBJ databases">
        <title>The new phylogeny of genus Mycobacterium.</title>
        <authorList>
            <person name="Tortoli E."/>
            <person name="Trovato A."/>
            <person name="Cirillo D.M."/>
        </authorList>
    </citation>
    <scope>NUCLEOTIDE SEQUENCE [LARGE SCALE GENOMIC DNA]</scope>
    <source>
        <strain evidence="3 4">CCUG37673</strain>
    </source>
</reference>
<keyword evidence="4" id="KW-1185">Reference proteome</keyword>
<dbReference type="RefSeq" id="WP_097941587.1">
    <property type="nucleotide sequence ID" value="NZ_BLKS01000001.1"/>
</dbReference>
<protein>
    <recommendedName>
        <fullName evidence="6">Secreted protein</fullName>
    </recommendedName>
</protein>
<dbReference type="EMBL" id="BLKS01000001">
    <property type="protein sequence ID" value="GFG49532.1"/>
    <property type="molecule type" value="Genomic_DNA"/>
</dbReference>
<name>A0A2A7MY63_MYCAG</name>
<organism evidence="3 4">
    <name type="scientific">Mycolicibacterium agri</name>
    <name type="common">Mycobacterium agri</name>
    <dbReference type="NCBI Taxonomy" id="36811"/>
    <lineage>
        <taxon>Bacteria</taxon>
        <taxon>Bacillati</taxon>
        <taxon>Actinomycetota</taxon>
        <taxon>Actinomycetes</taxon>
        <taxon>Mycobacteriales</taxon>
        <taxon>Mycobacteriaceae</taxon>
        <taxon>Mycolicibacterium</taxon>
    </lineage>
</organism>
<dbReference type="Proteomes" id="UP000220914">
    <property type="component" value="Unassembled WGS sequence"/>
</dbReference>
<comment type="caution">
    <text evidence="3">The sequence shown here is derived from an EMBL/GenBank/DDBJ whole genome shotgun (WGS) entry which is preliminary data.</text>
</comment>
<reference evidence="2 5" key="2">
    <citation type="journal article" date="2019" name="Emerg. Microbes Infect.">
        <title>Comprehensive subspecies identification of 175 nontuberculous mycobacteria species based on 7547 genomic profiles.</title>
        <authorList>
            <person name="Matsumoto Y."/>
            <person name="Kinjo T."/>
            <person name="Motooka D."/>
            <person name="Nabeya D."/>
            <person name="Jung N."/>
            <person name="Uechi K."/>
            <person name="Horii T."/>
            <person name="Iida T."/>
            <person name="Fujita J."/>
            <person name="Nakamura S."/>
        </authorList>
    </citation>
    <scope>NUCLEOTIDE SEQUENCE [LARGE SCALE GENOMIC DNA]</scope>
    <source>
        <strain evidence="2 5">JCM 6377</strain>
    </source>
</reference>
<dbReference type="AlphaFoldDB" id="A0A2A7MY63"/>
<evidence type="ECO:0000313" key="4">
    <source>
        <dbReference type="Proteomes" id="UP000220914"/>
    </source>
</evidence>
<evidence type="ECO:0000313" key="3">
    <source>
        <dbReference type="EMBL" id="PEG36463.1"/>
    </source>
</evidence>
<reference evidence="2" key="3">
    <citation type="submission" date="2020-02" db="EMBL/GenBank/DDBJ databases">
        <authorList>
            <person name="Matsumoto Y."/>
            <person name="Motooka D."/>
            <person name="Nakamura S."/>
        </authorList>
    </citation>
    <scope>NUCLEOTIDE SEQUENCE</scope>
    <source>
        <strain evidence="2">JCM 6377</strain>
    </source>
</reference>
<feature type="chain" id="PRO_5038223994" description="Secreted protein" evidence="1">
    <location>
        <begin position="27"/>
        <end position="203"/>
    </location>
</feature>
<accession>A0A2A7MY63</accession>
<keyword evidence="1" id="KW-0732">Signal</keyword>
<proteinExistence type="predicted"/>
<gene>
    <name evidence="3" type="ORF">CQY20_18750</name>
    <name evidence="2" type="ORF">MAGR_09730</name>
</gene>
<evidence type="ECO:0000256" key="1">
    <source>
        <dbReference type="SAM" id="SignalP"/>
    </source>
</evidence>
<evidence type="ECO:0000313" key="5">
    <source>
        <dbReference type="Proteomes" id="UP000465302"/>
    </source>
</evidence>
<dbReference type="Proteomes" id="UP000465302">
    <property type="component" value="Unassembled WGS sequence"/>
</dbReference>
<feature type="signal peptide" evidence="1">
    <location>
        <begin position="1"/>
        <end position="26"/>
    </location>
</feature>
<evidence type="ECO:0008006" key="6">
    <source>
        <dbReference type="Google" id="ProtNLM"/>
    </source>
</evidence>
<sequence length="203" mass="21178">MPILANFRGVWRALVCTGVVCSAALAAAPSAVAKWATDEPCVSSSGTALKNQYGYSVAVVTSDCTQLAAGERWAVSVPWIMADAFDQKPPGFATDYPTPTADFRGKLKSVEYIVDGGAGSGFNRSFPADNKIWVGQLPEAPGLPAINTSNLGALNPLPVGRHVAEVYWKLSGPVCDGFSADQGTSCLPAGDLLVKRVAFDVVG</sequence>
<dbReference type="EMBL" id="PDCP01000034">
    <property type="protein sequence ID" value="PEG36463.1"/>
    <property type="molecule type" value="Genomic_DNA"/>
</dbReference>
<evidence type="ECO:0000313" key="2">
    <source>
        <dbReference type="EMBL" id="GFG49532.1"/>
    </source>
</evidence>